<dbReference type="PRINTS" id="PR00032">
    <property type="entry name" value="HTHARAC"/>
</dbReference>
<dbReference type="GeneID" id="64196753"/>
<evidence type="ECO:0000256" key="3">
    <source>
        <dbReference type="ARBA" id="ARBA00023163"/>
    </source>
</evidence>
<feature type="domain" description="HTH araC/xylS-type" evidence="4">
    <location>
        <begin position="222"/>
        <end position="319"/>
    </location>
</feature>
<dbReference type="PROSITE" id="PS01124">
    <property type="entry name" value="HTH_ARAC_FAMILY_2"/>
    <property type="match status" value="1"/>
</dbReference>
<dbReference type="SMART" id="SM00342">
    <property type="entry name" value="HTH_ARAC"/>
    <property type="match status" value="1"/>
</dbReference>
<keyword evidence="3" id="KW-0804">Transcription</keyword>
<evidence type="ECO:0000313" key="5">
    <source>
        <dbReference type="EMBL" id="VYT58400.1"/>
    </source>
</evidence>
<gene>
    <name evidence="5" type="primary">xylR_1</name>
    <name evidence="5" type="ORF">CRLFYP8_00829</name>
</gene>
<evidence type="ECO:0000259" key="4">
    <source>
        <dbReference type="PROSITE" id="PS01124"/>
    </source>
</evidence>
<dbReference type="InterPro" id="IPR014710">
    <property type="entry name" value="RmlC-like_jellyroll"/>
</dbReference>
<name>A0A6N2XXY6_9FIRM</name>
<dbReference type="PANTHER" id="PTHR43280">
    <property type="entry name" value="ARAC-FAMILY TRANSCRIPTIONAL REGULATOR"/>
    <property type="match status" value="1"/>
</dbReference>
<accession>A0A6N2XXY6</accession>
<dbReference type="PANTHER" id="PTHR43280:SF28">
    <property type="entry name" value="HTH-TYPE TRANSCRIPTIONAL ACTIVATOR RHAS"/>
    <property type="match status" value="1"/>
</dbReference>
<dbReference type="InterPro" id="IPR011051">
    <property type="entry name" value="RmlC_Cupin_sf"/>
</dbReference>
<evidence type="ECO:0000256" key="2">
    <source>
        <dbReference type="ARBA" id="ARBA00023125"/>
    </source>
</evidence>
<organism evidence="5">
    <name type="scientific">Thomasclavelia ramosa</name>
    <dbReference type="NCBI Taxonomy" id="1547"/>
    <lineage>
        <taxon>Bacteria</taxon>
        <taxon>Bacillati</taxon>
        <taxon>Bacillota</taxon>
        <taxon>Erysipelotrichia</taxon>
        <taxon>Erysipelotrichales</taxon>
        <taxon>Coprobacillaceae</taxon>
        <taxon>Thomasclavelia</taxon>
    </lineage>
</organism>
<dbReference type="Gene3D" id="2.60.120.10">
    <property type="entry name" value="Jelly Rolls"/>
    <property type="match status" value="1"/>
</dbReference>
<evidence type="ECO:0000256" key="1">
    <source>
        <dbReference type="ARBA" id="ARBA00023015"/>
    </source>
</evidence>
<keyword evidence="1" id="KW-0805">Transcription regulation</keyword>
<dbReference type="InterPro" id="IPR020449">
    <property type="entry name" value="Tscrpt_reg_AraC-type_HTH"/>
</dbReference>
<reference evidence="5" key="1">
    <citation type="submission" date="2019-11" db="EMBL/GenBank/DDBJ databases">
        <authorList>
            <person name="Feng L."/>
        </authorList>
    </citation>
    <scope>NUCLEOTIDE SEQUENCE</scope>
    <source>
        <strain evidence="5">CramosumLFYP8</strain>
    </source>
</reference>
<dbReference type="InterPro" id="IPR018060">
    <property type="entry name" value="HTH_AraC"/>
</dbReference>
<dbReference type="SUPFAM" id="SSF46689">
    <property type="entry name" value="Homeodomain-like"/>
    <property type="match status" value="1"/>
</dbReference>
<dbReference type="EMBL" id="CACRTL010000003">
    <property type="protein sequence ID" value="VYT58400.1"/>
    <property type="molecule type" value="Genomic_DNA"/>
</dbReference>
<dbReference type="RefSeq" id="WP_008792129.1">
    <property type="nucleotide sequence ID" value="NZ_AP031443.1"/>
</dbReference>
<dbReference type="SUPFAM" id="SSF51182">
    <property type="entry name" value="RmlC-like cupins"/>
    <property type="match status" value="1"/>
</dbReference>
<dbReference type="Pfam" id="PF12833">
    <property type="entry name" value="HTH_18"/>
    <property type="match status" value="1"/>
</dbReference>
<dbReference type="Gene3D" id="1.10.10.60">
    <property type="entry name" value="Homeodomain-like"/>
    <property type="match status" value="2"/>
</dbReference>
<dbReference type="InterPro" id="IPR013096">
    <property type="entry name" value="Cupin_2"/>
</dbReference>
<dbReference type="InterPro" id="IPR009057">
    <property type="entry name" value="Homeodomain-like_sf"/>
</dbReference>
<dbReference type="Pfam" id="PF07883">
    <property type="entry name" value="Cupin_2"/>
    <property type="match status" value="1"/>
</dbReference>
<dbReference type="GO" id="GO:0003700">
    <property type="term" value="F:DNA-binding transcription factor activity"/>
    <property type="evidence" value="ECO:0007669"/>
    <property type="project" value="InterPro"/>
</dbReference>
<dbReference type="GO" id="GO:0043565">
    <property type="term" value="F:sequence-specific DNA binding"/>
    <property type="evidence" value="ECO:0007669"/>
    <property type="project" value="InterPro"/>
</dbReference>
<protein>
    <submittedName>
        <fullName evidence="5">Xylose operon regulatory protein</fullName>
    </submittedName>
</protein>
<dbReference type="AlphaFoldDB" id="A0A6N2XXY6"/>
<keyword evidence="2" id="KW-0238">DNA-binding</keyword>
<sequence>MIREDIMERLVCFSDEEINNLNGFVGIDKSIFISEQSNVVDADKLLKANQQFAVRKHARFCEYPKHRHNYLEFMYVYGGEMVTIIDDQEIVIKQGELLLLNQNIEHAIKYTNENDIIFNFIIKPEFLEFLSGMAEEQNEVFSFIFDALYSYDNKGEYLIFKVSNNEIVRNHIEAIITNIYQQQLNHSFTLKLLVGLLLTELMNNPHLIETYESNNYNKLVVISILKYITLNYQEGSLSVLAKQIHQPDYKICKLIKEHTGSTFKQLIQEERLKAAANLLKTTSLPIVEIMQEVGYENITYFYKIFKEKFKITPSIYRNHNLR</sequence>
<proteinExistence type="predicted"/>